<sequence>VIAKWKLTAVAAFRKGYKYLSTPLMAVDVGQAQKFIEAACECVGGSCACTDVSCGCPVYIGVHFYAYDCRPVEAGGYTDFQRKLKAVADVMELYPFVKGAIMNEVG</sequence>
<feature type="non-terminal residue" evidence="1">
    <location>
        <position position="106"/>
    </location>
</feature>
<organism evidence="1 2">
    <name type="scientific">Prorocentrum cordatum</name>
    <dbReference type="NCBI Taxonomy" id="2364126"/>
    <lineage>
        <taxon>Eukaryota</taxon>
        <taxon>Sar</taxon>
        <taxon>Alveolata</taxon>
        <taxon>Dinophyceae</taxon>
        <taxon>Prorocentrales</taxon>
        <taxon>Prorocentraceae</taxon>
        <taxon>Prorocentrum</taxon>
    </lineage>
</organism>
<reference evidence="1" key="1">
    <citation type="submission" date="2023-10" db="EMBL/GenBank/DDBJ databases">
        <authorList>
            <person name="Chen Y."/>
            <person name="Shah S."/>
            <person name="Dougan E. K."/>
            <person name="Thang M."/>
            <person name="Chan C."/>
        </authorList>
    </citation>
    <scope>NUCLEOTIDE SEQUENCE [LARGE SCALE GENOMIC DNA]</scope>
</reference>
<proteinExistence type="predicted"/>
<dbReference type="Proteomes" id="UP001189429">
    <property type="component" value="Unassembled WGS sequence"/>
</dbReference>
<accession>A0ABN9S3A8</accession>
<evidence type="ECO:0000313" key="1">
    <source>
        <dbReference type="EMBL" id="CAK0826154.1"/>
    </source>
</evidence>
<comment type="caution">
    <text evidence="1">The sequence shown here is derived from an EMBL/GenBank/DDBJ whole genome shotgun (WGS) entry which is preliminary data.</text>
</comment>
<dbReference type="EMBL" id="CAUYUJ010009223">
    <property type="protein sequence ID" value="CAK0826154.1"/>
    <property type="molecule type" value="Genomic_DNA"/>
</dbReference>
<evidence type="ECO:0000313" key="2">
    <source>
        <dbReference type="Proteomes" id="UP001189429"/>
    </source>
</evidence>
<gene>
    <name evidence="1" type="ORF">PCOR1329_LOCUS26091</name>
</gene>
<keyword evidence="2" id="KW-1185">Reference proteome</keyword>
<feature type="non-terminal residue" evidence="1">
    <location>
        <position position="1"/>
    </location>
</feature>
<name>A0ABN9S3A8_9DINO</name>
<protein>
    <submittedName>
        <fullName evidence="1">Uncharacterized protein</fullName>
    </submittedName>
</protein>